<feature type="signal peptide" evidence="1">
    <location>
        <begin position="1"/>
        <end position="20"/>
    </location>
</feature>
<dbReference type="EMBL" id="JABFMT010000008">
    <property type="protein sequence ID" value="NUU01995.1"/>
    <property type="molecule type" value="Genomic_DNA"/>
</dbReference>
<sequence>MFRKLSLTVPAIVIATLLSACGVKQIDTQTFVGIPVEVPRLLVVYQPAQPGTENAASATSPAQREQLNDALGESLEARLPQGLAAAGINALFVRAANVTTVLNSKTARSAVSHVLYLRIQDDKQQCQAAGACSYRVTLRATLLRSGAAPTLWRTDLQEGYFTSSRIDAARFDDLTDYLAKTVAPLVRTPTPEAVSAR</sequence>
<evidence type="ECO:0000256" key="1">
    <source>
        <dbReference type="SAM" id="SignalP"/>
    </source>
</evidence>
<organism evidence="2 3">
    <name type="scientific">Herbaspirillum robiniae</name>
    <dbReference type="NCBI Taxonomy" id="2014887"/>
    <lineage>
        <taxon>Bacteria</taxon>
        <taxon>Pseudomonadati</taxon>
        <taxon>Pseudomonadota</taxon>
        <taxon>Betaproteobacteria</taxon>
        <taxon>Burkholderiales</taxon>
        <taxon>Oxalobacteraceae</taxon>
        <taxon>Herbaspirillum</taxon>
    </lineage>
</organism>
<name>A0ABX2LVB5_9BURK</name>
<evidence type="ECO:0000313" key="2">
    <source>
        <dbReference type="EMBL" id="NUU01995.1"/>
    </source>
</evidence>
<protein>
    <recommendedName>
        <fullName evidence="4">Lipoprotein</fullName>
    </recommendedName>
</protein>
<keyword evidence="1" id="KW-0732">Signal</keyword>
<feature type="chain" id="PRO_5046011362" description="Lipoprotein" evidence="1">
    <location>
        <begin position="21"/>
        <end position="197"/>
    </location>
</feature>
<gene>
    <name evidence="2" type="ORF">HNO84_10320</name>
</gene>
<proteinExistence type="predicted"/>
<keyword evidence="3" id="KW-1185">Reference proteome</keyword>
<comment type="caution">
    <text evidence="2">The sequence shown here is derived from an EMBL/GenBank/DDBJ whole genome shotgun (WGS) entry which is preliminary data.</text>
</comment>
<dbReference type="Proteomes" id="UP000536746">
    <property type="component" value="Unassembled WGS sequence"/>
</dbReference>
<accession>A0ABX2LVB5</accession>
<dbReference type="RefSeq" id="WP_148664572.1">
    <property type="nucleotide sequence ID" value="NZ_CP018845.1"/>
</dbReference>
<reference evidence="2 3" key="1">
    <citation type="journal article" date="2020" name="Front. Plant Sci.">
        <title>Isolation of Rhizosphere Bacteria That Improve Quality and Water Stress Tolerance in Greenhouse Ornamentals.</title>
        <authorList>
            <person name="Nordstedt N.P."/>
            <person name="Jones M.L."/>
        </authorList>
    </citation>
    <scope>NUCLEOTIDE SEQUENCE [LARGE SCALE GENOMIC DNA]</scope>
    <source>
        <strain evidence="2 3">C6C2</strain>
    </source>
</reference>
<evidence type="ECO:0008006" key="4">
    <source>
        <dbReference type="Google" id="ProtNLM"/>
    </source>
</evidence>
<dbReference type="PROSITE" id="PS51257">
    <property type="entry name" value="PROKAR_LIPOPROTEIN"/>
    <property type="match status" value="1"/>
</dbReference>
<evidence type="ECO:0000313" key="3">
    <source>
        <dbReference type="Proteomes" id="UP000536746"/>
    </source>
</evidence>